<dbReference type="GO" id="GO:0005829">
    <property type="term" value="C:cytosol"/>
    <property type="evidence" value="ECO:0007669"/>
    <property type="project" value="TreeGrafter"/>
</dbReference>
<feature type="binding site" evidence="8">
    <location>
        <position position="178"/>
    </location>
    <ligand>
        <name>ATP</name>
        <dbReference type="ChEBI" id="CHEBI:30616"/>
    </ligand>
</feature>
<dbReference type="Gene3D" id="3.40.50.620">
    <property type="entry name" value="HUPs"/>
    <property type="match status" value="1"/>
</dbReference>
<dbReference type="InterPro" id="IPR004821">
    <property type="entry name" value="Cyt_trans-like"/>
</dbReference>
<accession>A0A1E3GRS8</accession>
<dbReference type="RefSeq" id="WP_069296019.1">
    <property type="nucleotide sequence ID" value="NZ_MCRI01000014.1"/>
</dbReference>
<keyword evidence="3 8" id="KW-0436">Ligase</keyword>
<feature type="binding site" evidence="8">
    <location>
        <position position="155"/>
    </location>
    <ligand>
        <name>(R)-pantoate</name>
        <dbReference type="ChEBI" id="CHEBI:15980"/>
    </ligand>
</feature>
<comment type="pathway">
    <text evidence="1 8">Cofactor biosynthesis; (R)-pantothenate biosynthesis; (R)-pantothenate from (R)-pantoate and beta-alanine: step 1/1.</text>
</comment>
<dbReference type="PATRIC" id="fig|291169.3.peg.1561"/>
<dbReference type="EMBL" id="MCRI01000014">
    <property type="protein sequence ID" value="ODN66727.1"/>
    <property type="molecule type" value="Genomic_DNA"/>
</dbReference>
<feature type="binding site" evidence="8">
    <location>
        <position position="61"/>
    </location>
    <ligand>
        <name>beta-alanine</name>
        <dbReference type="ChEBI" id="CHEBI:57966"/>
    </ligand>
</feature>
<evidence type="ECO:0000256" key="2">
    <source>
        <dbReference type="ARBA" id="ARBA00009256"/>
    </source>
</evidence>
<dbReference type="STRING" id="291169.A9E74_01554"/>
<evidence type="ECO:0000256" key="1">
    <source>
        <dbReference type="ARBA" id="ARBA00004990"/>
    </source>
</evidence>
<dbReference type="GO" id="GO:0004592">
    <property type="term" value="F:pantoate-beta-alanine ligase activity"/>
    <property type="evidence" value="ECO:0007669"/>
    <property type="project" value="UniProtKB-UniRule"/>
</dbReference>
<keyword evidence="10" id="KW-1185">Reference proteome</keyword>
<dbReference type="InterPro" id="IPR003721">
    <property type="entry name" value="Pantoate_ligase"/>
</dbReference>
<dbReference type="InterPro" id="IPR014729">
    <property type="entry name" value="Rossmann-like_a/b/a_fold"/>
</dbReference>
<comment type="similarity">
    <text evidence="2 8">Belongs to the pantothenate synthetase family.</text>
</comment>
<dbReference type="EC" id="6.3.2.1" evidence="8"/>
<feature type="binding site" evidence="8">
    <location>
        <begin position="186"/>
        <end position="189"/>
    </location>
    <ligand>
        <name>ATP</name>
        <dbReference type="ChEBI" id="CHEBI:30616"/>
    </ligand>
</feature>
<dbReference type="PANTHER" id="PTHR21299">
    <property type="entry name" value="CYTIDYLATE KINASE/PANTOATE-BETA-ALANINE LIGASE"/>
    <property type="match status" value="1"/>
</dbReference>
<name>A0A1E3GRS8_9GAMM</name>
<comment type="function">
    <text evidence="8">Catalyzes the condensation of pantoate with beta-alanine in an ATP-dependent reaction via a pantoyl-adenylate intermediate.</text>
</comment>
<dbReference type="PANTHER" id="PTHR21299:SF1">
    <property type="entry name" value="PANTOATE--BETA-ALANINE LIGASE"/>
    <property type="match status" value="1"/>
</dbReference>
<feature type="binding site" evidence="8">
    <location>
        <position position="61"/>
    </location>
    <ligand>
        <name>(R)-pantoate</name>
        <dbReference type="ChEBI" id="CHEBI:15980"/>
    </ligand>
</feature>
<dbReference type="SUPFAM" id="SSF52374">
    <property type="entry name" value="Nucleotidylyl transferase"/>
    <property type="match status" value="1"/>
</dbReference>
<evidence type="ECO:0000256" key="5">
    <source>
        <dbReference type="ARBA" id="ARBA00022741"/>
    </source>
</evidence>
<evidence type="ECO:0000256" key="6">
    <source>
        <dbReference type="ARBA" id="ARBA00022840"/>
    </source>
</evidence>
<feature type="binding site" evidence="8">
    <location>
        <begin position="149"/>
        <end position="152"/>
    </location>
    <ligand>
        <name>ATP</name>
        <dbReference type="ChEBI" id="CHEBI:30616"/>
    </ligand>
</feature>
<dbReference type="UniPathway" id="UPA00028">
    <property type="reaction ID" value="UER00005"/>
</dbReference>
<dbReference type="InterPro" id="IPR042176">
    <property type="entry name" value="Pantoate_ligase_C"/>
</dbReference>
<proteinExistence type="inferred from homology"/>
<evidence type="ECO:0000256" key="3">
    <source>
        <dbReference type="ARBA" id="ARBA00022598"/>
    </source>
</evidence>
<feature type="active site" description="Proton donor" evidence="8">
    <location>
        <position position="37"/>
    </location>
</feature>
<dbReference type="Gene3D" id="3.30.1300.10">
    <property type="entry name" value="Pantoate-beta-alanine ligase, C-terminal domain"/>
    <property type="match status" value="1"/>
</dbReference>
<keyword evidence="5 8" id="KW-0547">Nucleotide-binding</keyword>
<gene>
    <name evidence="8 9" type="primary">panC</name>
    <name evidence="9" type="ORF">A9E74_01554</name>
</gene>
<dbReference type="GO" id="GO:0005524">
    <property type="term" value="F:ATP binding"/>
    <property type="evidence" value="ECO:0007669"/>
    <property type="project" value="UniProtKB-KW"/>
</dbReference>
<evidence type="ECO:0000256" key="4">
    <source>
        <dbReference type="ARBA" id="ARBA00022655"/>
    </source>
</evidence>
<comment type="miscellaneous">
    <text evidence="8">The reaction proceeds by a bi uni uni bi ping pong mechanism.</text>
</comment>
<keyword evidence="8" id="KW-0963">Cytoplasm</keyword>
<keyword evidence="6 8" id="KW-0067">ATP-binding</keyword>
<feature type="binding site" evidence="8">
    <location>
        <begin position="30"/>
        <end position="37"/>
    </location>
    <ligand>
        <name>ATP</name>
        <dbReference type="ChEBI" id="CHEBI:30616"/>
    </ligand>
</feature>
<evidence type="ECO:0000313" key="9">
    <source>
        <dbReference type="EMBL" id="ODN66727.1"/>
    </source>
</evidence>
<dbReference type="NCBIfam" id="TIGR00018">
    <property type="entry name" value="panC"/>
    <property type="match status" value="1"/>
</dbReference>
<dbReference type="CDD" id="cd00560">
    <property type="entry name" value="PanC"/>
    <property type="match status" value="1"/>
</dbReference>
<dbReference type="GO" id="GO:0015940">
    <property type="term" value="P:pantothenate biosynthetic process"/>
    <property type="evidence" value="ECO:0007669"/>
    <property type="project" value="UniProtKB-UniRule"/>
</dbReference>
<comment type="subcellular location">
    <subcellularLocation>
        <location evidence="8">Cytoplasm</location>
    </subcellularLocation>
</comment>
<dbReference type="NCBIfam" id="TIGR00125">
    <property type="entry name" value="cyt_tran_rel"/>
    <property type="match status" value="1"/>
</dbReference>
<reference evidence="9 10" key="1">
    <citation type="submission" date="2016-07" db="EMBL/GenBank/DDBJ databases">
        <title>Draft Genome Sequence of Methylophaga muralis Bur 1.</title>
        <authorList>
            <person name="Vasilenko O.V."/>
            <person name="Doronina N.V."/>
            <person name="Shmareva M.N."/>
            <person name="Tarlachkov S.V."/>
            <person name="Mustakhimov I."/>
            <person name="Trotsenko Y.A."/>
        </authorList>
    </citation>
    <scope>NUCLEOTIDE SEQUENCE [LARGE SCALE GENOMIC DNA]</scope>
    <source>
        <strain evidence="9 10">Bur 1</strain>
    </source>
</reference>
<dbReference type="HAMAP" id="MF_00158">
    <property type="entry name" value="PanC"/>
    <property type="match status" value="1"/>
</dbReference>
<dbReference type="Pfam" id="PF02569">
    <property type="entry name" value="Pantoate_ligase"/>
    <property type="match status" value="1"/>
</dbReference>
<evidence type="ECO:0000313" key="10">
    <source>
        <dbReference type="Proteomes" id="UP000094379"/>
    </source>
</evidence>
<dbReference type="FunFam" id="3.40.50.620:FF:000013">
    <property type="entry name" value="Pantothenate synthetase"/>
    <property type="match status" value="1"/>
</dbReference>
<dbReference type="Proteomes" id="UP000094379">
    <property type="component" value="Unassembled WGS sequence"/>
</dbReference>
<sequence length="283" mass="31481">MQIVESILSLRGQIKTWRTAGETIAFVPTMGNLHDGHISLVKKAQTLADKVVVSIFVNPLQFDDKQDLARYPRTLQDDVKKLMQAGCNLLFTPDADVMYPQGFEFHTFIHVPGMDDKLCGLERPGHFDGVATVVTKLFNMVQADVAVFGEKDYQQLLLIQKLVSDLNLPVKIVGAPIVREENGLAMSSRNQHLSDAQKQQAATLYASLLELKQQLMLGVEKSALLQQFHLNLTEAGFTLDYIDIRRAEDLQIVDLAVDKELRLLAAGRLGSVRLIDNIACNLA</sequence>
<comment type="subunit">
    <text evidence="8">Homodimer.</text>
</comment>
<comment type="caution">
    <text evidence="9">The sequence shown here is derived from an EMBL/GenBank/DDBJ whole genome shotgun (WGS) entry which is preliminary data.</text>
</comment>
<evidence type="ECO:0000256" key="7">
    <source>
        <dbReference type="ARBA" id="ARBA00048258"/>
    </source>
</evidence>
<evidence type="ECO:0000256" key="8">
    <source>
        <dbReference type="HAMAP-Rule" id="MF_00158"/>
    </source>
</evidence>
<dbReference type="AlphaFoldDB" id="A0A1E3GRS8"/>
<comment type="catalytic activity">
    <reaction evidence="7 8">
        <text>(R)-pantoate + beta-alanine + ATP = (R)-pantothenate + AMP + diphosphate + H(+)</text>
        <dbReference type="Rhea" id="RHEA:10912"/>
        <dbReference type="ChEBI" id="CHEBI:15378"/>
        <dbReference type="ChEBI" id="CHEBI:15980"/>
        <dbReference type="ChEBI" id="CHEBI:29032"/>
        <dbReference type="ChEBI" id="CHEBI:30616"/>
        <dbReference type="ChEBI" id="CHEBI:33019"/>
        <dbReference type="ChEBI" id="CHEBI:57966"/>
        <dbReference type="ChEBI" id="CHEBI:456215"/>
        <dbReference type="EC" id="6.3.2.1"/>
    </reaction>
</comment>
<protein>
    <recommendedName>
        <fullName evidence="8">Pantothenate synthetase</fullName>
        <shortName evidence="8">PS</shortName>
        <ecNumber evidence="8">6.3.2.1</ecNumber>
    </recommendedName>
    <alternativeName>
        <fullName evidence="8">Pantoate--beta-alanine ligase</fullName>
    </alternativeName>
    <alternativeName>
        <fullName evidence="8">Pantoate-activating enzyme</fullName>
    </alternativeName>
</protein>
<keyword evidence="4 8" id="KW-0566">Pantothenate biosynthesis</keyword>
<organism evidence="9 10">
    <name type="scientific">Methylophaga muralis</name>
    <dbReference type="NCBI Taxonomy" id="291169"/>
    <lineage>
        <taxon>Bacteria</taxon>
        <taxon>Pseudomonadati</taxon>
        <taxon>Pseudomonadota</taxon>
        <taxon>Gammaproteobacteria</taxon>
        <taxon>Thiotrichales</taxon>
        <taxon>Piscirickettsiaceae</taxon>
        <taxon>Methylophaga</taxon>
    </lineage>
</organism>